<protein>
    <recommendedName>
        <fullName evidence="3">TerD domain-containing protein</fullName>
    </recommendedName>
</protein>
<keyword evidence="2" id="KW-1185">Reference proteome</keyword>
<name>A0A1H2G5Z0_9ACTN</name>
<evidence type="ECO:0000313" key="2">
    <source>
        <dbReference type="Proteomes" id="UP000182977"/>
    </source>
</evidence>
<proteinExistence type="predicted"/>
<dbReference type="STRING" id="419479.SAMN04488563_0309"/>
<evidence type="ECO:0000313" key="1">
    <source>
        <dbReference type="EMBL" id="SDU14930.1"/>
    </source>
</evidence>
<organism evidence="1 2">
    <name type="scientific">Jiangella alkaliphila</name>
    <dbReference type="NCBI Taxonomy" id="419479"/>
    <lineage>
        <taxon>Bacteria</taxon>
        <taxon>Bacillati</taxon>
        <taxon>Actinomycetota</taxon>
        <taxon>Actinomycetes</taxon>
        <taxon>Jiangellales</taxon>
        <taxon>Jiangellaceae</taxon>
        <taxon>Jiangella</taxon>
    </lineage>
</organism>
<reference evidence="2" key="1">
    <citation type="submission" date="2016-10" db="EMBL/GenBank/DDBJ databases">
        <authorList>
            <person name="Varghese N."/>
            <person name="Submissions S."/>
        </authorList>
    </citation>
    <scope>NUCLEOTIDE SEQUENCE [LARGE SCALE GENOMIC DNA]</scope>
    <source>
        <strain evidence="2">DSM 45079</strain>
    </source>
</reference>
<gene>
    <name evidence="1" type="ORF">SAMN04488563_0309</name>
</gene>
<dbReference type="AlphaFoldDB" id="A0A1H2G5Z0"/>
<evidence type="ECO:0008006" key="3">
    <source>
        <dbReference type="Google" id="ProtNLM"/>
    </source>
</evidence>
<sequence length="733" mass="79027">MCQGGRVPTIEPLLIRKTLRVPAVAGPPGDGAVVARQLDAVLTTVGFKAARDLLEHLSGLDVGTAIDRSVLVLGTVRELVGDHVEHNAYFIDFPAGVPDTVEFWITCLRDAIERAAVPDVLSDGDGSTGGLPISLLDLPAYGRYQHTYAELLAAHDELIPSLKDRVTVLRLGRSLAEETHELYLALAGSPVPLGDDDLAALADLARLCLDDAQPETVPMRESRAVVNRVRLEAGRPLLADTVTDVLRLACALSDGDVTLEKPTRFASFRRAQRRALLTALDAVVADSPAKLADVHRHREAWKRLGERLHPHEYPALSHARDVFAVARREKTARSLSARAEVAFAAGDVRAAVTVLSAAPGLLVRALDRILRTAAPDDLSFALETVEEVAGRVSGRVLLSLREHLANRSAPEATRFFVNRSARAWSEPDLRPPLESAVVERLTALLDGEIVRRLPERGTIVVDPQVLDLAVPLSDKTAGGGFGVMARGSVVPVDGPAVRFFTYWRQQRVRTDFDLSVALLDADFESAGHVSWTNLADGGAIYSGDITEAPDGASEFIDMDLSAVTARYVVPEILVYSGEGFDTVAESFFGFMIRDPAQAGRPFEPRTVRMKSDLRGTGRVAVPLLFARADDGTWSARWMQVYLRGAAWGNTVEGIRVTASALARAIDGRSYLRMSHLVDLMAARGGTVTVSPSPAALGLDPGVPVTYVGIEVPDGLPAGSDCYGLDRHKELIPQ</sequence>
<accession>A0A1H2G5Z0</accession>
<dbReference type="RefSeq" id="WP_046772880.1">
    <property type="nucleotide sequence ID" value="NZ_LBMC01000083.1"/>
</dbReference>
<dbReference type="Proteomes" id="UP000182977">
    <property type="component" value="Chromosome I"/>
</dbReference>
<dbReference type="OrthoDB" id="415622at2"/>
<dbReference type="EMBL" id="LT629791">
    <property type="protein sequence ID" value="SDU14930.1"/>
    <property type="molecule type" value="Genomic_DNA"/>
</dbReference>